<evidence type="ECO:0000313" key="3">
    <source>
        <dbReference type="EMBL" id="AAM50199.1"/>
    </source>
</evidence>
<evidence type="ECO:0000256" key="2">
    <source>
        <dbReference type="SAM" id="Phobius"/>
    </source>
</evidence>
<reference evidence="4" key="13">
    <citation type="journal article" date="2015" name="Genome Res.">
        <title>The Release 6 reference sequence of the Drosophila melanogaster genome.</title>
        <authorList>
            <person name="Hoskins R.A."/>
            <person name="Carlson J.W."/>
            <person name="Wan K.H."/>
            <person name="Park S."/>
            <person name="Mendez I."/>
            <person name="Galle S.E."/>
            <person name="Booth B.W."/>
            <person name="Pfeiffer B.D."/>
            <person name="George R.A."/>
            <person name="Svirskas R."/>
            <person name="Krzywinski M."/>
            <person name="Schein J."/>
            <person name="Accardo M.C."/>
            <person name="Damia E."/>
            <person name="Messina G."/>
            <person name="Mendez-Lago M."/>
            <person name="de Pablos B."/>
            <person name="Demakova O.V."/>
            <person name="Andreyeva E.N."/>
            <person name="Boldyreva L.V."/>
            <person name="Marra M."/>
            <person name="Carvalho A.B."/>
            <person name="Dimitri P."/>
            <person name="Villasante A."/>
            <person name="Zhimulev I.F."/>
            <person name="Rubin G.M."/>
            <person name="Karpen G.H."/>
            <person name="Celniker S.E."/>
        </authorList>
    </citation>
    <scope>NUCLEOTIDE SEQUENCE</scope>
</reference>
<evidence type="ECO:0000313" key="6">
    <source>
        <dbReference type="FlyBase" id="FBgn0052450"/>
    </source>
</evidence>
<reference evidence="5" key="14">
    <citation type="submission" date="2016-07" db="EMBL/GenBank/DDBJ databases">
        <authorList>
            <person name="Wan K."/>
            <person name="Booth B."/>
            <person name="Spirohn K."/>
            <person name="Hao T."/>
            <person name="Hu Y."/>
            <person name="Calderwood M."/>
            <person name="Hill D."/>
            <person name="Mohr S."/>
            <person name="Vidal M."/>
            <person name="Celniker S."/>
            <person name="Perrimon N."/>
        </authorList>
    </citation>
    <scope>NUCLEOTIDE SEQUENCE</scope>
</reference>
<reference evidence="7" key="2">
    <citation type="journal article" date="2002" name="Genome Biol.">
        <title>Finishing a whole-genome shotgun: release 3 of the Drosophila melanogaster euchromatic genome sequence.</title>
        <authorList>
            <person name="Celniker S.E."/>
            <person name="Wheeler D.A."/>
            <person name="Kronmiller B."/>
            <person name="Carlson J.W."/>
            <person name="Halpern A."/>
            <person name="Patel S."/>
            <person name="Adams M."/>
            <person name="Champe M."/>
            <person name="Dugan S.P."/>
            <person name="Frise E."/>
            <person name="Hodgson A."/>
            <person name="George R.A."/>
            <person name="Hoskins R.A."/>
            <person name="Laverty T."/>
            <person name="Muzny D.M."/>
            <person name="Nelson C.R."/>
            <person name="Pacleb J.M."/>
            <person name="Park S."/>
            <person name="Pfeiffer B.D."/>
            <person name="Richards S."/>
            <person name="Sodergren E.J."/>
            <person name="Svirskas R."/>
            <person name="Tabor P.E."/>
            <person name="Wan K."/>
            <person name="Stapleton M."/>
            <person name="Sutton G.G."/>
            <person name="Venter C."/>
            <person name="Weinstock G."/>
            <person name="Scherer S.E."/>
            <person name="Myers E.W."/>
            <person name="Gibbs R.A."/>
            <person name="Rubin G.M."/>
        </authorList>
    </citation>
    <scope>NUCLEOTIDE SEQUENCE [LARGE SCALE GENOMIC DNA]</scope>
    <source>
        <strain evidence="7">Berkeley</strain>
    </source>
</reference>
<dbReference type="Bgee" id="FBgn0052450">
    <property type="expression patterns" value="Expressed in early elongation stage spermatid (Drosophila) in testis and 33 other cell types or tissues"/>
</dbReference>
<protein>
    <submittedName>
        <fullName evidence="5">GEO04448p1</fullName>
    </submittedName>
    <submittedName>
        <fullName evidence="3">GH25462p</fullName>
    </submittedName>
</protein>
<reference evidence="4" key="11">
    <citation type="journal article" date="2015" name="G3 (Bethesda)">
        <title>Gene Model Annotations for Drosophila melanogaster: Impact of High-Throughput Data.</title>
        <authorList>
            <consortium name="FlyBase Consortium"/>
            <person name="Matthews B.B."/>
            <person name="Dos Santos G."/>
            <person name="Crosby M.A."/>
            <person name="Emmert D.B."/>
            <person name="St Pierre S.E."/>
            <person name="Gramates L.S."/>
            <person name="Zhou P."/>
            <person name="Schroeder A.J."/>
            <person name="Falls K."/>
            <person name="Strelets V."/>
            <person name="Russo S.M."/>
            <person name="Gelbart W.M."/>
            <person name="null"/>
        </authorList>
    </citation>
    <scope>NUCLEOTIDE SEQUENCE</scope>
</reference>
<dbReference type="DIP" id="DIP-59672N"/>
<reference evidence="7" key="4">
    <citation type="journal article" date="2002" name="Genome Biol.">
        <title>The transposable elements of the Drosophila melanogaster euchromatin: a genomics perspective.</title>
        <authorList>
            <person name="Kaminker J.S."/>
            <person name="Bergman C.M."/>
            <person name="Kronmiller B."/>
            <person name="Carlson J."/>
            <person name="Svirskas R."/>
            <person name="Patel S."/>
            <person name="Frise E."/>
            <person name="Wheeler D.A."/>
            <person name="Lewis S.E."/>
            <person name="Rubin G.M."/>
            <person name="Ashburner M."/>
            <person name="Celniker S.E."/>
        </authorList>
    </citation>
    <scope>NUCLEOTIDE SEQUENCE [LARGE SCALE GENOMIC DNA]</scope>
    <source>
        <strain evidence="7">Berkeley</strain>
    </source>
</reference>
<gene>
    <name evidence="4" type="primary">BcDNA:GH25462</name>
    <name evidence="4" type="synonym">anon-WO0140519.221</name>
    <name evidence="4" type="synonym">BEST:GH25462</name>
    <name evidence="4" type="synonym">Dmel\CG32450</name>
    <name evidence="4 6" type="ORF">CG32450</name>
    <name evidence="4" type="ORF">Dmel_CG32450</name>
</gene>
<dbReference type="DNASU" id="318034"/>
<accession>Q8MRL1</accession>
<dbReference type="OMA" id="HWSLRFV"/>
<dbReference type="PaxDb" id="7227-FBpp0078153"/>
<dbReference type="BioGRID-ORCS" id="318034">
    <property type="hits" value="0 hits in 1 CRISPR screen"/>
</dbReference>
<feature type="region of interest" description="Disordered" evidence="1">
    <location>
        <begin position="130"/>
        <end position="158"/>
    </location>
</feature>
<sequence>MDITVPPPDSHWSLRFVDIVKPFPKHTLANATYKIIRFFYPPFALETVDVTHVVSDPELNSLNVGLFVVVPLILACIGYGVYKYVRSMHTVAKRTPLKLYELEQRMKDKYGPEYKQGIWKRKDISDPLLLTTDPSEPKAKRCESSNAHWLRKTDRSDD</sequence>
<reference evidence="4" key="15">
    <citation type="submission" date="2022-11" db="EMBL/GenBank/DDBJ databases">
        <title>Drosophila melanogaster release 4 sequence.</title>
        <authorList>
            <consortium name="Berkeley Drosophila Genome Project"/>
            <person name="Celniker S."/>
            <person name="Carlson J."/>
            <person name="Wan K."/>
            <person name="Pfeiffer B."/>
            <person name="Frise E."/>
            <person name="George R."/>
            <person name="Hoskins R."/>
            <person name="Stapleton M."/>
            <person name="Pacleb J."/>
            <person name="Park S."/>
            <person name="Svirskas R."/>
            <person name="Smith E."/>
            <person name="Yu C."/>
            <person name="Rubin G."/>
        </authorList>
    </citation>
    <scope>NUCLEOTIDE SEQUENCE</scope>
</reference>
<organism evidence="3">
    <name type="scientific">Drosophila melanogaster</name>
    <name type="common">Fruit fly</name>
    <dbReference type="NCBI Taxonomy" id="7227"/>
    <lineage>
        <taxon>Eukaryota</taxon>
        <taxon>Metazoa</taxon>
        <taxon>Ecdysozoa</taxon>
        <taxon>Arthropoda</taxon>
        <taxon>Hexapoda</taxon>
        <taxon>Insecta</taxon>
        <taxon>Pterygota</taxon>
        <taxon>Neoptera</taxon>
        <taxon>Endopterygota</taxon>
        <taxon>Diptera</taxon>
        <taxon>Brachycera</taxon>
        <taxon>Muscomorpha</taxon>
        <taxon>Ephydroidea</taxon>
        <taxon>Drosophilidae</taxon>
        <taxon>Drosophila</taxon>
        <taxon>Sophophora</taxon>
    </lineage>
</organism>
<dbReference type="KEGG" id="dme:Dmel_CG32450"/>
<dbReference type="AGR" id="FB:FBgn0052450"/>
<evidence type="ECO:0000313" key="4">
    <source>
        <dbReference type="EMBL" id="AAN12196.1"/>
    </source>
</evidence>
<reference evidence="7" key="3">
    <citation type="journal article" date="2002" name="Genome Biol.">
        <title>Annotation of the Drosophila melanogaster euchromatic genome: a systematic review.</title>
        <authorList>
            <person name="Misra S."/>
            <person name="Crosby M.A."/>
            <person name="Mungall C.J."/>
            <person name="Matthews B.B."/>
            <person name="Campbell K.S."/>
            <person name="Hradecky P."/>
            <person name="Huang Y."/>
            <person name="Kaminker J.S."/>
            <person name="Millburn G.H."/>
            <person name="Prochnik S.E."/>
            <person name="Smith C.D."/>
            <person name="Tupy J.L."/>
            <person name="Whitfied E.J."/>
            <person name="Bayraktaroglu L."/>
            <person name="Berman B.P."/>
            <person name="Bettencourt B.R."/>
            <person name="Celniker S.E."/>
            <person name="de Grey A.D."/>
            <person name="Drysdale R.A."/>
            <person name="Harris N.L."/>
            <person name="Richter J."/>
            <person name="Russo S."/>
            <person name="Schroeder A.J."/>
            <person name="Shu S.Q."/>
            <person name="Stapleton M."/>
            <person name="Yamada C."/>
            <person name="Ashburner M."/>
            <person name="Gelbart W.M."/>
            <person name="Rubin G.M."/>
            <person name="Lewis S.E."/>
        </authorList>
    </citation>
    <scope>GENOME REANNOTATION</scope>
    <source>
        <strain evidence="7">Berkeley</strain>
    </source>
</reference>
<keyword evidence="2" id="KW-1133">Transmembrane helix</keyword>
<dbReference type="AlphaFoldDB" id="Q8MRL1"/>
<dbReference type="Proteomes" id="UP000000803">
    <property type="component" value="Chromosome 3L"/>
</dbReference>
<dbReference type="RefSeq" id="NP_730717.1">
    <property type="nucleotide sequence ID" value="NM_168953.3"/>
</dbReference>
<dbReference type="eggNOG" id="ENOG502T3DS">
    <property type="taxonomic scope" value="Eukaryota"/>
</dbReference>
<keyword evidence="2" id="KW-0472">Membrane</keyword>
<dbReference type="OrthoDB" id="7860814at2759"/>
<comment type="interaction">
    <interactant intactId="EBI-15974979">
        <id>Q8MRL1</id>
    </interactant>
    <interactant intactId="EBI-3403187">
        <id>Q8IR83</id>
        <label>Dmel\CG32655</label>
    </interactant>
    <organismsDiffer>false</organismsDiffer>
    <experiments>2</experiments>
</comment>
<dbReference type="FlyBase" id="FBgn0052450">
    <property type="gene designation" value="CG32450"/>
</dbReference>
<reference evidence="4 7" key="10">
    <citation type="journal article" date="2007" name="Science">
        <title>Sequence finishing and mapping of Drosophila melanogaster heterochromatin.</title>
        <authorList>
            <person name="Hoskins R.A."/>
            <person name="Carlson J.W."/>
            <person name="Kennedy C."/>
            <person name="Acevedo D."/>
            <person name="Evans-Holm M."/>
            <person name="Frise E."/>
            <person name="Wan K.H."/>
            <person name="Park S."/>
            <person name="Mendez-Lago M."/>
            <person name="Rossi F."/>
            <person name="Villasante A."/>
            <person name="Dimitri P."/>
            <person name="Karpen G.H."/>
            <person name="Celniker S.E."/>
        </authorList>
    </citation>
    <scope>NUCLEOTIDE SEQUENCE [LARGE SCALE GENOMIC DNA]</scope>
    <source>
        <strain evidence="7">Berkeley</strain>
    </source>
</reference>
<dbReference type="EMBL" id="AE014296">
    <property type="protein sequence ID" value="AAN12196.1"/>
    <property type="molecule type" value="Genomic_DNA"/>
</dbReference>
<proteinExistence type="evidence at protein level"/>
<evidence type="ECO:0000256" key="1">
    <source>
        <dbReference type="SAM" id="MobiDB-lite"/>
    </source>
</evidence>
<evidence type="ECO:0000313" key="7">
    <source>
        <dbReference type="Proteomes" id="UP000000803"/>
    </source>
</evidence>
<dbReference type="FunCoup" id="Q8MRL1">
    <property type="interactions" value="1"/>
</dbReference>
<dbReference type="HOGENOM" id="CLU_110407_0_0_1"/>
<dbReference type="GeneID" id="318034"/>
<reference evidence="4 7" key="9">
    <citation type="journal article" date="2007" name="Science">
        <title>The Release 5.1 annotation of Drosophila melanogaster heterochromatin.</title>
        <authorList>
            <person name="Smith C.D."/>
            <person name="Shu S."/>
            <person name="Mungall C.J."/>
            <person name="Karpen G.H."/>
        </authorList>
    </citation>
    <scope>NUCLEOTIDE SEQUENCE [LARGE SCALE GENOMIC DNA]</scope>
    <source>
        <strain evidence="7">Berkeley</strain>
    </source>
</reference>
<reference evidence="4" key="8">
    <citation type="submission" date="2006-08" db="EMBL/GenBank/DDBJ databases">
        <authorList>
            <person name="Celniker S."/>
            <person name="Carlson J."/>
            <person name="Wan K."/>
            <person name="Frise E."/>
            <person name="Hoskins R."/>
            <person name="Park S."/>
            <person name="Svirskas R."/>
            <person name="Rubin G."/>
        </authorList>
    </citation>
    <scope>NUCLEOTIDE SEQUENCE</scope>
</reference>
<name>Q8MRL1_DROME</name>
<dbReference type="VEuPathDB" id="VectorBase:FBgn0052450"/>
<dbReference type="STRING" id="7227.FBpp0078153"/>
<dbReference type="UCSC" id="CG32450-RA">
    <property type="organism name" value="d. melanogaster"/>
</dbReference>
<keyword evidence="2" id="KW-0812">Transmembrane</keyword>
<reference evidence="3" key="6">
    <citation type="submission" date="2002-06" db="EMBL/GenBank/DDBJ databases">
        <authorList>
            <person name="Stapleton M."/>
            <person name="Brokstein P."/>
            <person name="Hong L."/>
            <person name="Agbayani A."/>
            <person name="Carlson J."/>
            <person name="Champe M."/>
            <person name="Chavez C."/>
            <person name="Dorsett V."/>
            <person name="Dresnek D."/>
            <person name="Farfan D."/>
            <person name="Frise E."/>
            <person name="George R."/>
            <person name="Gonzalez M."/>
            <person name="Guarin H."/>
            <person name="Kronmiller B."/>
            <person name="Li P."/>
            <person name="Liao G."/>
            <person name="Miranda A."/>
            <person name="Mungall C.J."/>
            <person name="Nunoo J."/>
            <person name="Pacleb J."/>
            <person name="Paragas V."/>
            <person name="Park S."/>
            <person name="Patel S."/>
            <person name="Phouanenavong S."/>
            <person name="Wan K."/>
            <person name="Yu C."/>
            <person name="Lewis S.E."/>
            <person name="Rubin G.M."/>
            <person name="Celniker S."/>
        </authorList>
    </citation>
    <scope>NUCLEOTIDE SEQUENCE</scope>
    <source>
        <strain evidence="3">Berkeley</strain>
    </source>
</reference>
<reference evidence="4 7" key="1">
    <citation type="journal article" date="2000" name="Science">
        <title>The genome sequence of Drosophila melanogaster.</title>
        <authorList>
            <person name="Adams M.D."/>
            <person name="Celniker S.E."/>
            <person name="Holt R.A."/>
            <person name="Evans C.A."/>
            <person name="Gocayne J.D."/>
            <person name="Amanatides P.G."/>
            <person name="Scherer S.E."/>
            <person name="Li P.W."/>
            <person name="Hoskins R.A."/>
            <person name="Galle R.F."/>
            <person name="George R.A."/>
            <person name="Lewis S.E."/>
            <person name="Richards S."/>
            <person name="Ashburner M."/>
            <person name="Henderson S.N."/>
            <person name="Sutton G.G."/>
            <person name="Wortman J.R."/>
            <person name="Yandell M.D."/>
            <person name="Zhang Q."/>
            <person name="Chen L.X."/>
            <person name="Brandon R.C."/>
            <person name="Rogers Y.H."/>
            <person name="Blazej R.G."/>
            <person name="Champe M."/>
            <person name="Pfeiffer B.D."/>
            <person name="Wan K.H."/>
            <person name="Doyle C."/>
            <person name="Baxter E.G."/>
            <person name="Helt G."/>
            <person name="Nelson C.R."/>
            <person name="Gabor G.L."/>
            <person name="Abril J.F."/>
            <person name="Agbayani A."/>
            <person name="An H.J."/>
            <person name="Andrews-Pfannkoch C."/>
            <person name="Baldwin D."/>
            <person name="Ballew R.M."/>
            <person name="Basu A."/>
            <person name="Baxendale J."/>
            <person name="Bayraktaroglu L."/>
            <person name="Beasley E.M."/>
            <person name="Beeson K.Y."/>
            <person name="Benos P.V."/>
            <person name="Berman B.P."/>
            <person name="Bhandari D."/>
            <person name="Bolshakov S."/>
            <person name="Borkova D."/>
            <person name="Botchan M.R."/>
            <person name="Bouck J."/>
            <person name="Brokstein P."/>
            <person name="Brottier P."/>
            <person name="Burtis K.C."/>
            <person name="Busam D.A."/>
            <person name="Butler H."/>
            <person name="Cadieu E."/>
            <person name="Center A."/>
            <person name="Chandra I."/>
            <person name="Cherry J.M."/>
            <person name="Cawley S."/>
            <person name="Dahlke C."/>
            <person name="Davenport L.B."/>
            <person name="Davies P."/>
            <person name="de Pablos B."/>
            <person name="Delcher A."/>
            <person name="Deng Z."/>
            <person name="Mays A.D."/>
            <person name="Dew I."/>
            <person name="Dietz S.M."/>
            <person name="Dodson K."/>
            <person name="Doup L.E."/>
            <person name="Downes M."/>
            <person name="Dugan-Rocha S."/>
            <person name="Dunkov B.C."/>
            <person name="Dunn P."/>
            <person name="Durbin K.J."/>
            <person name="Evangelista C.C."/>
            <person name="Ferraz C."/>
            <person name="Ferriera S."/>
            <person name="Fleischmann W."/>
            <person name="Fosler C."/>
            <person name="Gabrielian A.E."/>
            <person name="Garg N.S."/>
            <person name="Gelbart W.M."/>
            <person name="Glasser K."/>
            <person name="Glodek A."/>
            <person name="Gong F."/>
            <person name="Gorrell J.H."/>
            <person name="Gu Z."/>
            <person name="Guan P."/>
            <person name="Harris M."/>
            <person name="Harris N.L."/>
            <person name="Harvey D."/>
            <person name="Heiman T.J."/>
            <person name="Hernandez J.R."/>
            <person name="Houck J."/>
            <person name="Hostin D."/>
            <person name="Houston K.A."/>
            <person name="Howland T.J."/>
            <person name="Wei M.H."/>
            <person name="Ibegwam C."/>
            <person name="Jalali M."/>
            <person name="Kalush F."/>
            <person name="Karpen G.H."/>
            <person name="Ke Z."/>
            <person name="Kennison J.A."/>
            <person name="Ketchum K.A."/>
            <person name="Kimmel B.E."/>
            <person name="Kodira C.D."/>
            <person name="Kraft C."/>
            <person name="Kravitz S."/>
            <person name="Kulp D."/>
            <person name="Lai Z."/>
            <person name="Lasko P."/>
            <person name="Lei Y."/>
            <person name="Levitsky A.A."/>
            <person name="Li J."/>
            <person name="Li Z."/>
            <person name="Liang Y."/>
            <person name="Lin X."/>
            <person name="Liu X."/>
            <person name="Mattei B."/>
            <person name="McIntosh T.C."/>
            <person name="McLeod M.P."/>
            <person name="McPherson D."/>
            <person name="Merkulov G."/>
            <person name="Milshina N.V."/>
            <person name="Mobarry C."/>
            <person name="Morris J."/>
            <person name="Moshrefi A."/>
            <person name="Mount S.M."/>
            <person name="Moy M."/>
            <person name="Murphy B."/>
            <person name="Murphy L."/>
            <person name="Muzny D.M."/>
            <person name="Nelson D.L."/>
            <person name="Nelson D.R."/>
            <person name="Nelson K.A."/>
            <person name="Nixon K."/>
            <person name="Nusskern D.R."/>
            <person name="Pacleb J.M."/>
            <person name="Palazzolo M."/>
            <person name="Pittman G.S."/>
            <person name="Pan S."/>
            <person name="Pollard J."/>
            <person name="Puri V."/>
            <person name="Reese M.G."/>
            <person name="Reinert K."/>
            <person name="Remington K."/>
            <person name="Saunders R.D."/>
            <person name="Scheeler F."/>
            <person name="Shen H."/>
            <person name="Shue B.C."/>
            <person name="Siden-Kiamos I."/>
            <person name="Simpson M."/>
            <person name="Skupski M.P."/>
            <person name="Smith T."/>
            <person name="Spier E."/>
            <person name="Spradling A.C."/>
            <person name="Stapleton M."/>
            <person name="Strong R."/>
            <person name="Sun E."/>
            <person name="Svirskas R."/>
            <person name="Tector C."/>
            <person name="Turner R."/>
            <person name="Venter E."/>
            <person name="Wang A.H."/>
            <person name="Wang X."/>
            <person name="Wang Z.Y."/>
            <person name="Wassarman D.A."/>
            <person name="Weinstock G.M."/>
            <person name="Weissenbach J."/>
            <person name="Williams S.M."/>
            <person name="WoodageT"/>
            <person name="Worley K.C."/>
            <person name="Wu D."/>
            <person name="Yang S."/>
            <person name="Yao Q.A."/>
            <person name="Ye J."/>
            <person name="Yeh R.F."/>
            <person name="Zaveri J.S."/>
            <person name="Zhan M."/>
            <person name="Zhang G."/>
            <person name="Zhao Q."/>
            <person name="Zheng L."/>
            <person name="Zheng X.H."/>
            <person name="Zhong F.N."/>
            <person name="Zhong W."/>
            <person name="Zhou X."/>
            <person name="Zhu S."/>
            <person name="Zhu X."/>
            <person name="Smith H.O."/>
            <person name="Gibbs R.A."/>
            <person name="Myers E.W."/>
            <person name="Rubin G.M."/>
            <person name="Venter J.C."/>
        </authorList>
    </citation>
    <scope>NUCLEOTIDE SEQUENCE [LARGE SCALE GENOMIC DNA]</scope>
    <source>
        <strain evidence="7">Berkeley</strain>
    </source>
</reference>
<evidence type="ECO:0000313" key="5">
    <source>
        <dbReference type="EMBL" id="ANY27743.1"/>
    </source>
</evidence>
<dbReference type="SMR" id="Q8MRL1"/>
<dbReference type="EMBL" id="AY119545">
    <property type="protein sequence ID" value="AAM50199.1"/>
    <property type="molecule type" value="mRNA"/>
</dbReference>
<feature type="transmembrane region" description="Helical" evidence="2">
    <location>
        <begin position="64"/>
        <end position="85"/>
    </location>
</feature>
<dbReference type="InParanoid" id="Q8MRL1"/>
<reference evidence="4 7" key="7">
    <citation type="journal article" date="2005" name="PLoS Comput. Biol.">
        <title>Combined evidence annotation of transposable elements in genome sequences.</title>
        <authorList>
            <person name="Quesneville H."/>
            <person name="Bergman C.M."/>
            <person name="Andrieu O."/>
            <person name="Autard D."/>
            <person name="Nouaud D."/>
            <person name="Ashburner M."/>
            <person name="Anxolabehere D."/>
        </authorList>
    </citation>
    <scope>NUCLEOTIDE SEQUENCE [LARGE SCALE GENOMIC DNA]</scope>
    <source>
        <strain evidence="7">Berkeley</strain>
    </source>
</reference>
<dbReference type="EMBL" id="KX531933">
    <property type="protein sequence ID" value="ANY27743.1"/>
    <property type="molecule type" value="mRNA"/>
</dbReference>
<keyword evidence="7" id="KW-1185">Reference proteome</keyword>
<dbReference type="IntAct" id="Q8MRL1">
    <property type="interactions" value="10"/>
</dbReference>
<reference evidence="4 7" key="5">
    <citation type="journal article" date="2002" name="Genome Biol.">
        <title>Heterochromatic sequences in a Drosophila whole-genome shotgun assembly.</title>
        <authorList>
            <person name="Hoskins R.A."/>
            <person name="Smith C.D."/>
            <person name="Carlson J.W."/>
            <person name="Carvalho A.B."/>
            <person name="Halpern A."/>
            <person name="Kaminker J.S."/>
            <person name="Kennedy C."/>
            <person name="Mungall C.J."/>
            <person name="Sullivan B.A."/>
            <person name="Sutton G.G."/>
            <person name="Yasuhara J.C."/>
            <person name="Wakimoto B.T."/>
            <person name="Myers E.W."/>
            <person name="Celniker S.E."/>
            <person name="Rubin G.M."/>
            <person name="Karpen G.H."/>
        </authorList>
    </citation>
    <scope>NUCLEOTIDE SEQUENCE [LARGE SCALE GENOMIC DNA]</scope>
    <source>
        <strain evidence="7">Berkeley</strain>
    </source>
</reference>
<reference evidence="4" key="16">
    <citation type="submission" date="2022-11" db="EMBL/GenBank/DDBJ databases">
        <authorList>
            <consortium name="FlyBase"/>
        </authorList>
    </citation>
    <scope>NUCLEOTIDE SEQUENCE</scope>
</reference>
<reference evidence="4" key="12">
    <citation type="journal article" date="2015" name="G3 (Bethesda)">
        <title>Gene Model Annotations for Drosophila melanogaster: The Rule-Benders.</title>
        <authorList>
            <consortium name="FlyBase Consortium"/>
            <person name="Crosby M.A."/>
            <person name="Gramates L.S."/>
            <person name="Dos Santos G."/>
            <person name="Matthews B.B."/>
            <person name="St Pierre S.E."/>
            <person name="Zhou P."/>
            <person name="Schroeder A.J."/>
            <person name="Falls K."/>
            <person name="Emmert D.B."/>
            <person name="Russo S.M."/>
            <person name="Gelbart W.M."/>
            <person name="null"/>
        </authorList>
    </citation>
    <scope>NUCLEOTIDE SEQUENCE</scope>
</reference>